<accession>A0ABW4YAK4</accession>
<dbReference type="InterPro" id="IPR050256">
    <property type="entry name" value="Glycosyltransferase_2"/>
</dbReference>
<proteinExistence type="predicted"/>
<dbReference type="PANTHER" id="PTHR48090:SF7">
    <property type="entry name" value="RFBJ PROTEIN"/>
    <property type="match status" value="1"/>
</dbReference>
<gene>
    <name evidence="3" type="ORF">ACFSJC_14370</name>
</gene>
<dbReference type="Proteomes" id="UP001597337">
    <property type="component" value="Unassembled WGS sequence"/>
</dbReference>
<dbReference type="Pfam" id="PF00535">
    <property type="entry name" value="Glycos_transf_2"/>
    <property type="match status" value="1"/>
</dbReference>
<dbReference type="RefSeq" id="WP_386027691.1">
    <property type="nucleotide sequence ID" value="NZ_JBHUHX010000040.1"/>
</dbReference>
<dbReference type="InterPro" id="IPR001173">
    <property type="entry name" value="Glyco_trans_2-like"/>
</dbReference>
<organism evidence="3 4">
    <name type="scientific">Thiorhodococcus fuscus</name>
    <dbReference type="NCBI Taxonomy" id="527200"/>
    <lineage>
        <taxon>Bacteria</taxon>
        <taxon>Pseudomonadati</taxon>
        <taxon>Pseudomonadota</taxon>
        <taxon>Gammaproteobacteria</taxon>
        <taxon>Chromatiales</taxon>
        <taxon>Chromatiaceae</taxon>
        <taxon>Thiorhodococcus</taxon>
    </lineage>
</organism>
<dbReference type="PANTHER" id="PTHR48090">
    <property type="entry name" value="UNDECAPRENYL-PHOSPHATE 4-DEOXY-4-FORMAMIDO-L-ARABINOSE TRANSFERASE-RELATED"/>
    <property type="match status" value="1"/>
</dbReference>
<reference evidence="4" key="1">
    <citation type="journal article" date="2019" name="Int. J. Syst. Evol. Microbiol.">
        <title>The Global Catalogue of Microorganisms (GCM) 10K type strain sequencing project: providing services to taxonomists for standard genome sequencing and annotation.</title>
        <authorList>
            <consortium name="The Broad Institute Genomics Platform"/>
            <consortium name="The Broad Institute Genome Sequencing Center for Infectious Disease"/>
            <person name="Wu L."/>
            <person name="Ma J."/>
        </authorList>
    </citation>
    <scope>NUCLEOTIDE SEQUENCE [LARGE SCALE GENOMIC DNA]</scope>
    <source>
        <strain evidence="4">KACC 12597</strain>
    </source>
</reference>
<dbReference type="Gene3D" id="3.90.550.10">
    <property type="entry name" value="Spore Coat Polysaccharide Biosynthesis Protein SpsA, Chain A"/>
    <property type="match status" value="1"/>
</dbReference>
<feature type="domain" description="Glycosyltransferase 2-like" evidence="2">
    <location>
        <begin position="6"/>
        <end position="124"/>
    </location>
</feature>
<feature type="region of interest" description="Disordered" evidence="1">
    <location>
        <begin position="244"/>
        <end position="263"/>
    </location>
</feature>
<evidence type="ECO:0000256" key="1">
    <source>
        <dbReference type="SAM" id="MobiDB-lite"/>
    </source>
</evidence>
<comment type="caution">
    <text evidence="3">The sequence shown here is derived from an EMBL/GenBank/DDBJ whole genome shotgun (WGS) entry which is preliminary data.</text>
</comment>
<evidence type="ECO:0000313" key="4">
    <source>
        <dbReference type="Proteomes" id="UP001597337"/>
    </source>
</evidence>
<evidence type="ECO:0000259" key="2">
    <source>
        <dbReference type="Pfam" id="PF00535"/>
    </source>
</evidence>
<name>A0ABW4YAK4_9GAMM</name>
<evidence type="ECO:0000313" key="3">
    <source>
        <dbReference type="EMBL" id="MFD2113032.1"/>
    </source>
</evidence>
<dbReference type="CDD" id="cd04179">
    <property type="entry name" value="DPM_DPG-synthase_like"/>
    <property type="match status" value="1"/>
</dbReference>
<sequence length="263" mass="29472">MSRIWVVMPAFNEAASIREICLRVLEQPIERLVVVDDGSTDGTAAAIADLPLVRLINPTNQGKGASLLRGMRRARAAGASHIVSIDADGQHRPEDIPRLTARAQEYPERILIAARLRRREQAPPLRRFANAFADFWISWACGQAIRDTQSGFRLYPGPLIDRLATIPRTDAGFAFESEILIDAARQGYSTFAIPIETLYHPNARPSHYRAFKDTASIVRMVAAKLARRSFYPLGLWRSLMRLPPPQPRQELQPLEEQREGGSP</sequence>
<dbReference type="EMBL" id="JBHUHX010000040">
    <property type="protein sequence ID" value="MFD2113032.1"/>
    <property type="molecule type" value="Genomic_DNA"/>
</dbReference>
<dbReference type="InterPro" id="IPR029044">
    <property type="entry name" value="Nucleotide-diphossugar_trans"/>
</dbReference>
<dbReference type="SUPFAM" id="SSF53448">
    <property type="entry name" value="Nucleotide-diphospho-sugar transferases"/>
    <property type="match status" value="1"/>
</dbReference>
<keyword evidence="4" id="KW-1185">Reference proteome</keyword>
<protein>
    <submittedName>
        <fullName evidence="3">Glycosyltransferase family 2 protein</fullName>
    </submittedName>
</protein>